<evidence type="ECO:0000256" key="4">
    <source>
        <dbReference type="ARBA" id="ARBA00022525"/>
    </source>
</evidence>
<reference evidence="8" key="1">
    <citation type="submission" date="2021-01" db="EMBL/GenBank/DDBJ databases">
        <title>Phytophthora aleatoria, a newly-described species from Pinus radiata is distinct from Phytophthora cactorum isolates based on comparative genomics.</title>
        <authorList>
            <person name="Mcdougal R."/>
            <person name="Panda P."/>
            <person name="Williams N."/>
            <person name="Studholme D.J."/>
        </authorList>
    </citation>
    <scope>NUCLEOTIDE SEQUENCE</scope>
    <source>
        <strain evidence="8">NZFS 4037</strain>
    </source>
</reference>
<evidence type="ECO:0000256" key="2">
    <source>
        <dbReference type="ARBA" id="ARBA00004613"/>
    </source>
</evidence>
<keyword evidence="6" id="KW-0843">Virulence</keyword>
<feature type="domain" description="RxLR effector PexRD54 WY" evidence="7">
    <location>
        <begin position="255"/>
        <end position="294"/>
    </location>
</feature>
<comment type="caution">
    <text evidence="8">The sequence shown here is derived from an EMBL/GenBank/DDBJ whole genome shotgun (WGS) entry which is preliminary data.</text>
</comment>
<accession>A0A8J5I8Y0</accession>
<dbReference type="EMBL" id="JAENGY010003280">
    <property type="protein sequence ID" value="KAG6942067.1"/>
    <property type="molecule type" value="Genomic_DNA"/>
</dbReference>
<dbReference type="Proteomes" id="UP000709295">
    <property type="component" value="Unassembled WGS sequence"/>
</dbReference>
<evidence type="ECO:0000313" key="9">
    <source>
        <dbReference type="Proteomes" id="UP000709295"/>
    </source>
</evidence>
<dbReference type="Pfam" id="PF22748">
    <property type="entry name" value="PexRD54_WY"/>
    <property type="match status" value="2"/>
</dbReference>
<comment type="similarity">
    <text evidence="3">Belongs to the RxLR effector family.</text>
</comment>
<dbReference type="AlphaFoldDB" id="A0A8J5I8Y0"/>
<protein>
    <recommendedName>
        <fullName evidence="7">RxLR effector PexRD54 WY domain-containing protein</fullName>
    </recommendedName>
</protein>
<comment type="subcellular location">
    <subcellularLocation>
        <location evidence="1">Host cell</location>
    </subcellularLocation>
    <subcellularLocation>
        <location evidence="2">Secreted</location>
    </subcellularLocation>
</comment>
<evidence type="ECO:0000256" key="5">
    <source>
        <dbReference type="ARBA" id="ARBA00022729"/>
    </source>
</evidence>
<feature type="domain" description="RxLR effector PexRD54 WY" evidence="7">
    <location>
        <begin position="78"/>
        <end position="116"/>
    </location>
</feature>
<keyword evidence="4" id="KW-0964">Secreted</keyword>
<gene>
    <name evidence="8" type="ORF">JG688_00018330</name>
</gene>
<dbReference type="GO" id="GO:0005576">
    <property type="term" value="C:extracellular region"/>
    <property type="evidence" value="ECO:0007669"/>
    <property type="project" value="UniProtKB-SubCell"/>
</dbReference>
<keyword evidence="9" id="KW-1185">Reference proteome</keyword>
<dbReference type="InterPro" id="IPR054463">
    <property type="entry name" value="PexRD54_WY"/>
</dbReference>
<evidence type="ECO:0000259" key="7">
    <source>
        <dbReference type="Pfam" id="PF22748"/>
    </source>
</evidence>
<evidence type="ECO:0000313" key="8">
    <source>
        <dbReference type="EMBL" id="KAG6942067.1"/>
    </source>
</evidence>
<dbReference type="GO" id="GO:0043657">
    <property type="term" value="C:host cell"/>
    <property type="evidence" value="ECO:0007669"/>
    <property type="project" value="UniProtKB-SubCell"/>
</dbReference>
<keyword evidence="5" id="KW-0732">Signal</keyword>
<evidence type="ECO:0000256" key="3">
    <source>
        <dbReference type="ARBA" id="ARBA00010400"/>
    </source>
</evidence>
<evidence type="ECO:0000256" key="6">
    <source>
        <dbReference type="ARBA" id="ARBA00023026"/>
    </source>
</evidence>
<name>A0A8J5I8Y0_9STRA</name>
<proteinExistence type="inferred from homology"/>
<organism evidence="8 9">
    <name type="scientific">Phytophthora aleatoria</name>
    <dbReference type="NCBI Taxonomy" id="2496075"/>
    <lineage>
        <taxon>Eukaryota</taxon>
        <taxon>Sar</taxon>
        <taxon>Stramenopiles</taxon>
        <taxon>Oomycota</taxon>
        <taxon>Peronosporomycetes</taxon>
        <taxon>Peronosporales</taxon>
        <taxon>Peronosporaceae</taxon>
        <taxon>Phytophthora</taxon>
    </lineage>
</organism>
<sequence length="310" mass="35150">MGVATLVASVNATLYVKATEKDLVVRLVQSEVQDVSNFRLLRTQNSAEEGDEERASFSIKSIPGVDKISSLMTNQKVAKWLKKDKDTDAVFLKLELNTAGENIFANPKFLVWAKYVKNYNTKHDDMTTSMLPTLINQYGQSRLARMLEEAKQVGTTKDIATKLQTEQMTLWKHKGVTADDVFQSYKLDNGMSSLLANPGVNIWIRYTDKFNPGPKTTLFEKLRTTYSDTVLSQILIAAKKSPKTEVLATNLQNQQLRVWLDRLEPPENVFKLLMLDKGADGLLDNPQLKTWLRYTDTYRKENPYSNGKDA</sequence>
<evidence type="ECO:0000256" key="1">
    <source>
        <dbReference type="ARBA" id="ARBA00004340"/>
    </source>
</evidence>